<dbReference type="GO" id="GO:0006614">
    <property type="term" value="P:SRP-dependent cotranslational protein targeting to membrane"/>
    <property type="evidence" value="ECO:0007669"/>
    <property type="project" value="InterPro"/>
</dbReference>
<dbReference type="Proteomes" id="UP000224607">
    <property type="component" value="Unassembled WGS sequence"/>
</dbReference>
<dbReference type="STRING" id="351675.SAMN05421680_11486"/>
<dbReference type="InterPro" id="IPR003593">
    <property type="entry name" value="AAA+_ATPase"/>
</dbReference>
<dbReference type="SMART" id="SM00963">
    <property type="entry name" value="SRP54_N"/>
    <property type="match status" value="1"/>
</dbReference>
<feature type="compositionally biased region" description="Basic and acidic residues" evidence="12">
    <location>
        <begin position="17"/>
        <end position="57"/>
    </location>
</feature>
<dbReference type="PROSITE" id="PS00300">
    <property type="entry name" value="SRP54"/>
    <property type="match status" value="1"/>
</dbReference>
<name>A0A1I3TQ54_9GAMM</name>
<accession>A0A1I3TQ54</accession>
<dbReference type="SMART" id="SM00382">
    <property type="entry name" value="AAA"/>
    <property type="match status" value="1"/>
</dbReference>
<evidence type="ECO:0000256" key="5">
    <source>
        <dbReference type="ARBA" id="ARBA00023134"/>
    </source>
</evidence>
<feature type="region of interest" description="Disordered" evidence="12">
    <location>
        <begin position="14"/>
        <end position="57"/>
    </location>
</feature>
<dbReference type="PANTHER" id="PTHR43134">
    <property type="entry name" value="SIGNAL RECOGNITION PARTICLE RECEPTOR SUBUNIT ALPHA"/>
    <property type="match status" value="1"/>
</dbReference>
<evidence type="ECO:0000256" key="2">
    <source>
        <dbReference type="ARBA" id="ARBA00022490"/>
    </source>
</evidence>
<evidence type="ECO:0000256" key="3">
    <source>
        <dbReference type="ARBA" id="ARBA00022741"/>
    </source>
</evidence>
<keyword evidence="6 10" id="KW-0472">Membrane</keyword>
<feature type="binding site" evidence="10">
    <location>
        <begin position="395"/>
        <end position="402"/>
    </location>
    <ligand>
        <name>GTP</name>
        <dbReference type="ChEBI" id="CHEBI:37565"/>
    </ligand>
</feature>
<dbReference type="NCBIfam" id="TIGR00064">
    <property type="entry name" value="ftsY"/>
    <property type="match status" value="1"/>
</dbReference>
<dbReference type="InterPro" id="IPR036225">
    <property type="entry name" value="SRP/SRP_N"/>
</dbReference>
<feature type="binding site" evidence="10">
    <location>
        <begin position="477"/>
        <end position="481"/>
    </location>
    <ligand>
        <name>GTP</name>
        <dbReference type="ChEBI" id="CHEBI:37565"/>
    </ligand>
</feature>
<dbReference type="SUPFAM" id="SSF47364">
    <property type="entry name" value="Domain of the SRP/SRP receptor G-proteins"/>
    <property type="match status" value="1"/>
</dbReference>
<evidence type="ECO:0000256" key="8">
    <source>
        <dbReference type="ARBA" id="ARBA00048027"/>
    </source>
</evidence>
<dbReference type="PANTHER" id="PTHR43134:SF1">
    <property type="entry name" value="SIGNAL RECOGNITION PARTICLE RECEPTOR SUBUNIT ALPHA"/>
    <property type="match status" value="1"/>
</dbReference>
<dbReference type="GO" id="GO:0005525">
    <property type="term" value="F:GTP binding"/>
    <property type="evidence" value="ECO:0007669"/>
    <property type="project" value="UniProtKB-UniRule"/>
</dbReference>
<dbReference type="FunFam" id="1.20.120.140:FF:000002">
    <property type="entry name" value="Signal recognition particle receptor FtsY"/>
    <property type="match status" value="1"/>
</dbReference>
<organism evidence="15 16">
    <name type="scientific">Xenorhabdus mauleonii</name>
    <dbReference type="NCBI Taxonomy" id="351675"/>
    <lineage>
        <taxon>Bacteria</taxon>
        <taxon>Pseudomonadati</taxon>
        <taxon>Pseudomonadota</taxon>
        <taxon>Gammaproteobacteria</taxon>
        <taxon>Enterobacterales</taxon>
        <taxon>Morganellaceae</taxon>
        <taxon>Xenorhabdus</taxon>
    </lineage>
</organism>
<dbReference type="Gene3D" id="3.40.50.300">
    <property type="entry name" value="P-loop containing nucleotide triphosphate hydrolases"/>
    <property type="match status" value="1"/>
</dbReference>
<dbReference type="InterPro" id="IPR004390">
    <property type="entry name" value="SR_rcpt_FtsY"/>
</dbReference>
<dbReference type="Gene3D" id="1.20.120.140">
    <property type="entry name" value="Signal recognition particle SRP54, nucleotide-binding domain"/>
    <property type="match status" value="1"/>
</dbReference>
<comment type="similarity">
    <text evidence="10">Belongs to the GTP-binding SRP family. FtsY subfamily.</text>
</comment>
<keyword evidence="2 10" id="KW-0963">Cytoplasm</keyword>
<dbReference type="InterPro" id="IPR000897">
    <property type="entry name" value="SRP54_GTPase_dom"/>
</dbReference>
<evidence type="ECO:0000256" key="7">
    <source>
        <dbReference type="ARBA" id="ARBA00023170"/>
    </source>
</evidence>
<dbReference type="EMBL" id="NITY01000023">
    <property type="protein sequence ID" value="PHM37078.1"/>
    <property type="molecule type" value="Genomic_DNA"/>
</dbReference>
<keyword evidence="11" id="KW-0175">Coiled coil</keyword>
<proteinExistence type="inferred from homology"/>
<keyword evidence="5 10" id="KW-0342">GTP-binding</keyword>
<dbReference type="CDD" id="cd17874">
    <property type="entry name" value="FtsY"/>
    <property type="match status" value="1"/>
</dbReference>
<evidence type="ECO:0000313" key="16">
    <source>
        <dbReference type="Proteomes" id="UP000198919"/>
    </source>
</evidence>
<evidence type="ECO:0000256" key="9">
    <source>
        <dbReference type="ARBA" id="ARBA00053570"/>
    </source>
</evidence>
<dbReference type="HAMAP" id="MF_00920">
    <property type="entry name" value="FtsY"/>
    <property type="match status" value="1"/>
</dbReference>
<dbReference type="EMBL" id="FORG01000014">
    <property type="protein sequence ID" value="SFJ71687.1"/>
    <property type="molecule type" value="Genomic_DNA"/>
</dbReference>
<evidence type="ECO:0000256" key="6">
    <source>
        <dbReference type="ARBA" id="ARBA00023136"/>
    </source>
</evidence>
<dbReference type="AlphaFoldDB" id="A0A1I3TQ54"/>
<feature type="binding site" evidence="10">
    <location>
        <begin position="541"/>
        <end position="544"/>
    </location>
    <ligand>
        <name>GTP</name>
        <dbReference type="ChEBI" id="CHEBI:37565"/>
    </ligand>
</feature>
<evidence type="ECO:0000259" key="13">
    <source>
        <dbReference type="PROSITE" id="PS00300"/>
    </source>
</evidence>
<protein>
    <recommendedName>
        <fullName evidence="10">Signal recognition particle receptor FtsY</fullName>
        <shortName evidence="10">SRP receptor</shortName>
        <ecNumber evidence="10">3.6.5.4</ecNumber>
    </recommendedName>
</protein>
<reference evidence="16" key="2">
    <citation type="submission" date="2016-10" db="EMBL/GenBank/DDBJ databases">
        <authorList>
            <person name="Varghese N."/>
            <person name="Submissions S."/>
        </authorList>
    </citation>
    <scope>NUCLEOTIDE SEQUENCE [LARGE SCALE GENOMIC DNA]</scope>
    <source>
        <strain evidence="16">DSM 17908</strain>
    </source>
</reference>
<evidence type="ECO:0000256" key="12">
    <source>
        <dbReference type="SAM" id="MobiDB-lite"/>
    </source>
</evidence>
<dbReference type="GO" id="GO:0005737">
    <property type="term" value="C:cytoplasm"/>
    <property type="evidence" value="ECO:0007669"/>
    <property type="project" value="UniProtKB-SubCell"/>
</dbReference>
<feature type="region of interest" description="Disordered" evidence="12">
    <location>
        <begin position="240"/>
        <end position="286"/>
    </location>
</feature>
<dbReference type="Proteomes" id="UP000198919">
    <property type="component" value="Unassembled WGS sequence"/>
</dbReference>
<dbReference type="SUPFAM" id="SSF52540">
    <property type="entry name" value="P-loop containing nucleoside triphosphate hydrolases"/>
    <property type="match status" value="1"/>
</dbReference>
<comment type="catalytic activity">
    <reaction evidence="8 10">
        <text>GTP + H2O = GDP + phosphate + H(+)</text>
        <dbReference type="Rhea" id="RHEA:19669"/>
        <dbReference type="ChEBI" id="CHEBI:15377"/>
        <dbReference type="ChEBI" id="CHEBI:15378"/>
        <dbReference type="ChEBI" id="CHEBI:37565"/>
        <dbReference type="ChEBI" id="CHEBI:43474"/>
        <dbReference type="ChEBI" id="CHEBI:58189"/>
        <dbReference type="EC" id="3.6.5.4"/>
    </reaction>
</comment>
<keyword evidence="17" id="KW-1185">Reference proteome</keyword>
<evidence type="ECO:0000256" key="4">
    <source>
        <dbReference type="ARBA" id="ARBA00022801"/>
    </source>
</evidence>
<keyword evidence="4 10" id="KW-0378">Hydrolase</keyword>
<evidence type="ECO:0000256" key="10">
    <source>
        <dbReference type="HAMAP-Rule" id="MF_00920"/>
    </source>
</evidence>
<dbReference type="GO" id="GO:0005047">
    <property type="term" value="F:signal recognition particle binding"/>
    <property type="evidence" value="ECO:0007669"/>
    <property type="project" value="TreeGrafter"/>
</dbReference>
<evidence type="ECO:0000313" key="15">
    <source>
        <dbReference type="EMBL" id="SFJ71687.1"/>
    </source>
</evidence>
<dbReference type="InterPro" id="IPR013822">
    <property type="entry name" value="Signal_recog_particl_SRP54_hlx"/>
</dbReference>
<dbReference type="InterPro" id="IPR042101">
    <property type="entry name" value="SRP54_N_sf"/>
</dbReference>
<feature type="coiled-coil region" evidence="11">
    <location>
        <begin position="349"/>
        <end position="376"/>
    </location>
</feature>
<reference evidence="15" key="1">
    <citation type="submission" date="2016-10" db="EMBL/GenBank/DDBJ databases">
        <authorList>
            <person name="de Groot N.N."/>
        </authorList>
    </citation>
    <scope>NUCLEOTIDE SEQUENCE [LARGE SCALE GENOMIC DNA]</scope>
    <source>
        <strain evidence="15">DSM 17908</strain>
    </source>
</reference>
<comment type="subunit">
    <text evidence="10">Part of the signal recognition particle protein translocation system, which is composed of SRP and FtsY. SRP is a ribonucleoprotein composed of Ffh and a 4.5S RNA molecule.</text>
</comment>
<reference evidence="14 17" key="3">
    <citation type="journal article" date="2017" name="Nat. Microbiol.">
        <title>Natural product diversity associated with the nematode symbionts Photorhabdus and Xenorhabdus.</title>
        <authorList>
            <person name="Tobias N.J."/>
            <person name="Wolff H."/>
            <person name="Djahanschiri B."/>
            <person name="Grundmann F."/>
            <person name="Kronenwerth M."/>
            <person name="Shi Y.M."/>
            <person name="Simonyi S."/>
            <person name="Grun P."/>
            <person name="Shapiro-Ilan D."/>
            <person name="Pidot S.J."/>
            <person name="Stinear T.P."/>
            <person name="Ebersberger I."/>
            <person name="Bode H.B."/>
        </authorList>
    </citation>
    <scope>NUCLEOTIDE SEQUENCE [LARGE SCALE GENOMIC DNA]</scope>
    <source>
        <strain evidence="14 17">DSM 17908</strain>
    </source>
</reference>
<sequence>MAKEKKKGFFSWFGLGRQDKKQQEEQVEKEKLAAEEAEQQRLAEEAARRAEAEAEQQRLAEEAARRVAAEAEQQRLAEEVARRAEAEAEQQRLAEEAARRAAAEAEQQRLAEEAARRAEAEAEQQRLAEEAARRAEEEAEQQRLAEEAARRAAAESEQQRLAEEAEQQRLAEEAARRAAEEAEQQRLAEEAARRAEAEAEQQRLAEEAARRAEEEAEQQRLVEEAARRVAAEAEQQRLAEEAARRAAEEAEQQRLAEEAARRAEEEAEQQRLAEEAALPKEQERPTKEGFFARLKRSLVKTRQNLGSGFLGLFRGKKIDDDLFEELEEQLLIADVGVETTRKIITNLTAHASRKELKDAEALYSKLKEEMSGILAKVDKPLEIEGKFPYVILMVGVNGVGKTTTIGKLARQYQSQGKSVMLAAGDTFRAAAVEQLQVWGERNKIPVVAQHTGADPASVIFDAIQSAKAKGVDVLIADTAGRLQNKSHLMEELKKIVRVMKKLDEDAPHEIMLTLDASTGQNAVSQAKLFHEAVGLTGISLTKLDGTAKGGVIFAIADQFEIPIRYIGVGEGIEDLRPFKADDFIEALFARED</sequence>
<keyword evidence="7 10" id="KW-0675">Receptor</keyword>
<evidence type="ECO:0000256" key="1">
    <source>
        <dbReference type="ARBA" id="ARBA00022475"/>
    </source>
</evidence>
<gene>
    <name evidence="10" type="primary">ftsY</name>
    <name evidence="15" type="ORF">SAMN05421680_11486</name>
    <name evidence="14" type="ORF">Xmau_04002</name>
</gene>
<dbReference type="GO" id="GO:0005886">
    <property type="term" value="C:plasma membrane"/>
    <property type="evidence" value="ECO:0007669"/>
    <property type="project" value="UniProtKB-SubCell"/>
</dbReference>
<dbReference type="GO" id="GO:0003924">
    <property type="term" value="F:GTPase activity"/>
    <property type="evidence" value="ECO:0007669"/>
    <property type="project" value="UniProtKB-UniRule"/>
</dbReference>
<keyword evidence="3 10" id="KW-0547">Nucleotide-binding</keyword>
<dbReference type="OrthoDB" id="9804720at2"/>
<evidence type="ECO:0000256" key="11">
    <source>
        <dbReference type="SAM" id="Coils"/>
    </source>
</evidence>
<feature type="region of interest" description="Disordered" evidence="12">
    <location>
        <begin position="79"/>
        <end position="221"/>
    </location>
</feature>
<keyword evidence="1 10" id="KW-1003">Cell membrane</keyword>
<evidence type="ECO:0000313" key="14">
    <source>
        <dbReference type="EMBL" id="PHM37078.1"/>
    </source>
</evidence>
<feature type="domain" description="SRP54-type proteins GTP-binding" evidence="13">
    <location>
        <begin position="562"/>
        <end position="575"/>
    </location>
</feature>
<dbReference type="SMART" id="SM00962">
    <property type="entry name" value="SRP54"/>
    <property type="match status" value="1"/>
</dbReference>
<dbReference type="FunFam" id="3.40.50.300:FF:000053">
    <property type="entry name" value="Signal recognition particle receptor FtsY"/>
    <property type="match status" value="1"/>
</dbReference>
<comment type="subcellular location">
    <subcellularLocation>
        <location evidence="10">Cell membrane</location>
        <topology evidence="10">Peripheral membrane protein</topology>
        <orientation evidence="10">Cytoplasmic side</orientation>
    </subcellularLocation>
    <subcellularLocation>
        <location evidence="10">Cytoplasm</location>
    </subcellularLocation>
</comment>
<dbReference type="RefSeq" id="WP_092511930.1">
    <property type="nucleotide sequence ID" value="NZ_CAWNQB010000016.1"/>
</dbReference>
<dbReference type="EC" id="3.6.5.4" evidence="10"/>
<dbReference type="Pfam" id="PF00448">
    <property type="entry name" value="SRP54"/>
    <property type="match status" value="1"/>
</dbReference>
<evidence type="ECO:0000313" key="17">
    <source>
        <dbReference type="Proteomes" id="UP000224607"/>
    </source>
</evidence>
<dbReference type="Pfam" id="PF02881">
    <property type="entry name" value="SRP54_N"/>
    <property type="match status" value="1"/>
</dbReference>
<comment type="function">
    <text evidence="9 10">Involved in targeting and insertion of nascent membrane proteins into the cytoplasmic membrane. Acts as a receptor for the complex formed by the signal recognition particle (SRP) and the ribosome-nascent chain (RNC). Interaction with SRP-RNC leads to the transfer of the RNC complex to the Sec translocase for insertion into the membrane, the hydrolysis of GTP by both Ffh and FtsY, and the dissociation of the SRP-FtsY complex into the individual components.</text>
</comment>
<dbReference type="InterPro" id="IPR027417">
    <property type="entry name" value="P-loop_NTPase"/>
</dbReference>